<accession>X1T1N3</accession>
<proteinExistence type="predicted"/>
<sequence length="59" mass="6760">MKQRRKGGNAVATAHDERLKEFNHLIDAAARMLKVRHAAEEALKEETESEEKEDNTAKR</sequence>
<organism evidence="1">
    <name type="scientific">marine sediment metagenome</name>
    <dbReference type="NCBI Taxonomy" id="412755"/>
    <lineage>
        <taxon>unclassified sequences</taxon>
        <taxon>metagenomes</taxon>
        <taxon>ecological metagenomes</taxon>
    </lineage>
</organism>
<evidence type="ECO:0000313" key="1">
    <source>
        <dbReference type="EMBL" id="GAI99103.1"/>
    </source>
</evidence>
<comment type="caution">
    <text evidence="1">The sequence shown here is derived from an EMBL/GenBank/DDBJ whole genome shotgun (WGS) entry which is preliminary data.</text>
</comment>
<reference evidence="1" key="1">
    <citation type="journal article" date="2014" name="Front. Microbiol.">
        <title>High frequency of phylogenetically diverse reductive dehalogenase-homologous genes in deep subseafloor sedimentary metagenomes.</title>
        <authorList>
            <person name="Kawai M."/>
            <person name="Futagami T."/>
            <person name="Toyoda A."/>
            <person name="Takaki Y."/>
            <person name="Nishi S."/>
            <person name="Hori S."/>
            <person name="Arai W."/>
            <person name="Tsubouchi T."/>
            <person name="Morono Y."/>
            <person name="Uchiyama I."/>
            <person name="Ito T."/>
            <person name="Fujiyama A."/>
            <person name="Inagaki F."/>
            <person name="Takami H."/>
        </authorList>
    </citation>
    <scope>NUCLEOTIDE SEQUENCE</scope>
    <source>
        <strain evidence="1">Expedition CK06-06</strain>
    </source>
</reference>
<name>X1T1N3_9ZZZZ</name>
<dbReference type="AlphaFoldDB" id="X1T1N3"/>
<protein>
    <submittedName>
        <fullName evidence="1">Uncharacterized protein</fullName>
    </submittedName>
</protein>
<dbReference type="EMBL" id="BARW01017124">
    <property type="protein sequence ID" value="GAI99103.1"/>
    <property type="molecule type" value="Genomic_DNA"/>
</dbReference>
<gene>
    <name evidence="1" type="ORF">S12H4_29652</name>
</gene>